<dbReference type="InterPro" id="IPR050982">
    <property type="entry name" value="Auxin_biosynth/cation_transpt"/>
</dbReference>
<comment type="caution">
    <text evidence="2">The sequence shown here is derived from an EMBL/GenBank/DDBJ whole genome shotgun (WGS) entry which is preliminary data.</text>
</comment>
<sequence length="489" mass="51540">MKVQTNALPVAVIGAGPVGLAAAAHLLLRGQKPLIFEDGSSVAANLASYRQVRLFSPWRFNLDQASVTLLEPTGWIKPDLEGLPTAGEMIDQYLQPLAQLPAIAEALHFEHRVVAISRQGYDKVKTKGRDDAPFVLRVQTPDGEKEYQASAVIDASGTWSQANPLGANGVPALGEQRNAAHITYGMPDILGAERQRFAGKRVLVVGTGHSAAGNLLALAQLAEQVPGTTLLWAIRGNHVAKVFGGGSADGLPARGQLGSRLKALKESGQLSLYRNFQIREIRSQEHGIEVIGEVHQGETPLISGIDEIIGATGARPDLSLSRELRVRYDPWLESTDALAPLIDPNVHSCGTVRPHGHRELAHPETGYYAVGAKSYGRAPNFLMATGYEQVRSVVAALTGDLAAADHVQLILPKTGVCSTQPVYELPEKDANAGCCGGAAPTGSNACCVLDADEKAKGNAGCGCSTQEGTQASTPTAIPAPVKAKSSCCN</sequence>
<dbReference type="RefSeq" id="WP_186948500.1">
    <property type="nucleotide sequence ID" value="NZ_JACOGF010000009.1"/>
</dbReference>
<evidence type="ECO:0000256" key="1">
    <source>
        <dbReference type="ARBA" id="ARBA00023002"/>
    </source>
</evidence>
<keyword evidence="3" id="KW-1185">Reference proteome</keyword>
<dbReference type="Gene3D" id="3.50.50.60">
    <property type="entry name" value="FAD/NAD(P)-binding domain"/>
    <property type="match status" value="1"/>
</dbReference>
<dbReference type="PRINTS" id="PR00368">
    <property type="entry name" value="FADPNR"/>
</dbReference>
<accession>A0ABR6ZTM0</accession>
<name>A0ABR6ZTM0_9BURK</name>
<dbReference type="Proteomes" id="UP000650424">
    <property type="component" value="Unassembled WGS sequence"/>
</dbReference>
<dbReference type="PANTHER" id="PTHR43539:SF78">
    <property type="entry name" value="FLAVIN-CONTAINING MONOOXYGENASE"/>
    <property type="match status" value="1"/>
</dbReference>
<keyword evidence="1" id="KW-0560">Oxidoreductase</keyword>
<gene>
    <name evidence="2" type="ORF">H8L32_17145</name>
</gene>
<evidence type="ECO:0000313" key="2">
    <source>
        <dbReference type="EMBL" id="MBC3919221.1"/>
    </source>
</evidence>
<evidence type="ECO:0000313" key="3">
    <source>
        <dbReference type="Proteomes" id="UP000650424"/>
    </source>
</evidence>
<protein>
    <submittedName>
        <fullName evidence="2">NAD(P)-binding domain-containing protein</fullName>
    </submittedName>
</protein>
<proteinExistence type="predicted"/>
<dbReference type="InterPro" id="IPR036188">
    <property type="entry name" value="FAD/NAD-bd_sf"/>
</dbReference>
<dbReference type="Pfam" id="PF13738">
    <property type="entry name" value="Pyr_redox_3"/>
    <property type="match status" value="1"/>
</dbReference>
<reference evidence="2 3" key="1">
    <citation type="submission" date="2020-08" db="EMBL/GenBank/DDBJ databases">
        <title>Novel species isolated from subtropical streams in China.</title>
        <authorList>
            <person name="Lu H."/>
        </authorList>
    </citation>
    <scope>NUCLEOTIDE SEQUENCE [LARGE SCALE GENOMIC DNA]</scope>
    <source>
        <strain evidence="2 3">CY18W</strain>
    </source>
</reference>
<dbReference type="PANTHER" id="PTHR43539">
    <property type="entry name" value="FLAVIN-BINDING MONOOXYGENASE-LIKE PROTEIN (AFU_ORTHOLOGUE AFUA_4G09220)"/>
    <property type="match status" value="1"/>
</dbReference>
<organism evidence="2 3">
    <name type="scientific">Undibacterium hunanense</name>
    <dbReference type="NCBI Taxonomy" id="2762292"/>
    <lineage>
        <taxon>Bacteria</taxon>
        <taxon>Pseudomonadati</taxon>
        <taxon>Pseudomonadota</taxon>
        <taxon>Betaproteobacteria</taxon>
        <taxon>Burkholderiales</taxon>
        <taxon>Oxalobacteraceae</taxon>
        <taxon>Undibacterium</taxon>
    </lineage>
</organism>
<dbReference type="EMBL" id="JACOGF010000009">
    <property type="protein sequence ID" value="MBC3919221.1"/>
    <property type="molecule type" value="Genomic_DNA"/>
</dbReference>
<dbReference type="SUPFAM" id="SSF51905">
    <property type="entry name" value="FAD/NAD(P)-binding domain"/>
    <property type="match status" value="2"/>
</dbReference>
<dbReference type="PRINTS" id="PR00411">
    <property type="entry name" value="PNDRDTASEI"/>
</dbReference>